<sequence>MNSDWKTILSYSIFFTGNIYFIWKIKNAYSFKSIIACIRKCLNSSKKKKFANNAIAQNVKIYFGSQSGTGEQFAKELCHNLQEIFDIKADIVDLEYFNKEEIKTLGIRIFIVSTYGNGDPPDNAIEFFKWLKELDINNTYFRNTKYSIMGLGSKQYSHFNKIAKKLTAYLKNFKAEQISETIYGDDDDNIYHDFEIWKNNFFKELSKILNMSHIPINFIKEEVIKLVDWKNIPDIKFDLKFENIEDDKKSETKCHASNLLKDNTNHQEAQFNKHVSTSLTGKFYFNHNTGTVISNTNLLKNVDDSTNSDKVNHIIISAKNIKYKSADTLVVLTKNSKQITDWWLKRLNINEIDKNKKFIFVERNDQNSQKNSQKYDNTPYLNGTNNEKNDILINKNNDNNNNNNNNNSMHIPFPTPCTIEEALQCYCDLSTIPRVNVLKNFKCFIKDIEELKMFNYILSNNKRNTFFNICKEFEMTFIEFVDIFMQSAIFELTPFLQLIPKISPKSYTISSSPKDDPDMITLTVKKKQYPIHSLRKALKSFKNNNMLPNITEKKLRNLCERRWYKGSSSYYLTEELYPNDIVKFNVKTSIFTLPENLGDASIIMIATGTGIAPFKAFLTEFKLFDQKREKNEILNKKSQRILFYGCRKKGIDFLYEKEIMDSLENKYIDEIYLAFSRDQSNKIYVQDLIREQKELVCNLIQKGAYVYICGNTEMGKDVKQTIVNLYENNKQNDKKIIKKLKKSGRFFEEIW</sequence>
<evidence type="ECO:0000256" key="2">
    <source>
        <dbReference type="ARBA" id="ARBA00001974"/>
    </source>
</evidence>
<dbReference type="EMBL" id="LT160028">
    <property type="protein sequence ID" value="CXI34389.1"/>
    <property type="molecule type" value="Genomic_DNA"/>
</dbReference>
<dbReference type="Gene3D" id="3.40.50.80">
    <property type="entry name" value="Nucleotide-binding domain of ferredoxin-NADP reductase (FNR) module"/>
    <property type="match status" value="1"/>
</dbReference>
<dbReference type="PROSITE" id="PS50902">
    <property type="entry name" value="FLAVODOXIN_LIKE"/>
    <property type="match status" value="1"/>
</dbReference>
<dbReference type="OMA" id="CAPVNRD"/>
<evidence type="ECO:0000313" key="12">
    <source>
        <dbReference type="EMBL" id="SCN24622.1"/>
    </source>
</evidence>
<reference evidence="10 15" key="1">
    <citation type="submission" date="2016-02" db="EMBL/GenBank/DDBJ databases">
        <authorList>
            <consortium name="Pathogen Informatics"/>
        </authorList>
    </citation>
    <scope>NUCLEOTIDE SEQUENCE [LARGE SCALE GENOMIC DNA]</scope>
    <source>
        <strain evidence="10 15">K173</strain>
        <strain evidence="11 19">NK65 ny</strain>
        <strain evidence="12 18">NK65e</strain>
        <strain evidence="14 16">SP11 Antwerpcl1</strain>
        <strain evidence="13 17">SP11 RLL</strain>
    </source>
</reference>
<comment type="cofactor">
    <cofactor evidence="2">
        <name>FAD</name>
        <dbReference type="ChEBI" id="CHEBI:57692"/>
    </cofactor>
</comment>
<dbReference type="OrthoDB" id="1688044at2759"/>
<dbReference type="EMBL" id="LT608256">
    <property type="protein sequence ID" value="SCO61046.1"/>
    <property type="molecule type" value="Genomic_DNA"/>
</dbReference>
<proteinExistence type="predicted"/>
<dbReference type="InterPro" id="IPR017938">
    <property type="entry name" value="Riboflavin_synthase-like_b-brl"/>
</dbReference>
<dbReference type="InterPro" id="IPR008254">
    <property type="entry name" value="Flavodoxin/NO_synth"/>
</dbReference>
<keyword evidence="7 10" id="KW-0560">Oxidoreductase</keyword>
<gene>
    <name evidence="10" type="primary">CPR</name>
    <name evidence="10" type="ORF">PBK173_000167000</name>
    <name evidence="12" type="ORF">PBNK65E_000160000</name>
    <name evidence="11" type="ORF">PBNK65NY_000159200</name>
    <name evidence="14" type="ORF">PBSP11A_000159200</name>
    <name evidence="13" type="ORF">PBSP11RLL_000159300</name>
</gene>
<dbReference type="InterPro" id="IPR029039">
    <property type="entry name" value="Flavoprotein-like_sf"/>
</dbReference>
<dbReference type="Gene3D" id="3.40.50.360">
    <property type="match status" value="1"/>
</dbReference>
<evidence type="ECO:0000256" key="6">
    <source>
        <dbReference type="ARBA" id="ARBA00022857"/>
    </source>
</evidence>
<evidence type="ECO:0000313" key="19">
    <source>
        <dbReference type="Proteomes" id="UP000516480"/>
    </source>
</evidence>
<dbReference type="EMBL" id="LT608272">
    <property type="protein sequence ID" value="SCO59785.1"/>
    <property type="molecule type" value="Genomic_DNA"/>
</dbReference>
<dbReference type="Proteomes" id="UP000069549">
    <property type="component" value="Chromosome 8"/>
</dbReference>
<dbReference type="Pfam" id="PF00667">
    <property type="entry name" value="FAD_binding_1"/>
    <property type="match status" value="1"/>
</dbReference>
<protein>
    <recommendedName>
        <fullName evidence="8">NADPH--hemoprotein reductase</fullName>
        <ecNumber evidence="8">1.6.2.4</ecNumber>
    </recommendedName>
</protein>
<dbReference type="InterPro" id="IPR001709">
    <property type="entry name" value="Flavoprot_Pyr_Nucl_cyt_Rdtase"/>
</dbReference>
<dbReference type="SUPFAM" id="SSF52218">
    <property type="entry name" value="Flavoproteins"/>
    <property type="match status" value="1"/>
</dbReference>
<evidence type="ECO:0000256" key="4">
    <source>
        <dbReference type="ARBA" id="ARBA00022643"/>
    </source>
</evidence>
<evidence type="ECO:0000313" key="10">
    <source>
        <dbReference type="EMBL" id="CXI34389.1"/>
    </source>
</evidence>
<evidence type="ECO:0000313" key="17">
    <source>
        <dbReference type="Proteomes" id="UP000219974"/>
    </source>
</evidence>
<dbReference type="AlphaFoldDB" id="A0A0Y9W6I9"/>
<evidence type="ECO:0000256" key="1">
    <source>
        <dbReference type="ARBA" id="ARBA00001917"/>
    </source>
</evidence>
<dbReference type="EMBL" id="LT614634">
    <property type="protein sequence ID" value="SCN24622.1"/>
    <property type="molecule type" value="Genomic_DNA"/>
</dbReference>
<evidence type="ECO:0000256" key="7">
    <source>
        <dbReference type="ARBA" id="ARBA00023002"/>
    </source>
</evidence>
<dbReference type="GO" id="GO:0003958">
    <property type="term" value="F:NADPH-hemoprotein reductase activity"/>
    <property type="evidence" value="ECO:0007669"/>
    <property type="project" value="UniProtKB-EC"/>
</dbReference>
<dbReference type="InterPro" id="IPR039261">
    <property type="entry name" value="FNR_nucleotide-bd"/>
</dbReference>
<evidence type="ECO:0000313" key="15">
    <source>
        <dbReference type="Proteomes" id="UP000069549"/>
    </source>
</evidence>
<dbReference type="Proteomes" id="UP000219860">
    <property type="component" value="Chromosome 8"/>
</dbReference>
<evidence type="ECO:0000256" key="3">
    <source>
        <dbReference type="ARBA" id="ARBA00022630"/>
    </source>
</evidence>
<dbReference type="Proteomes" id="UP000220214">
    <property type="component" value="Chromosome 8"/>
</dbReference>
<dbReference type="SMR" id="A0A0Y9W6I9"/>
<name>A0A0Y9W6I9_PLABE</name>
<dbReference type="Proteomes" id="UP000219974">
    <property type="component" value="Chromosome 8"/>
</dbReference>
<evidence type="ECO:0000313" key="16">
    <source>
        <dbReference type="Proteomes" id="UP000219860"/>
    </source>
</evidence>
<evidence type="ECO:0000313" key="13">
    <source>
        <dbReference type="EMBL" id="SCO59785.1"/>
    </source>
</evidence>
<keyword evidence="6" id="KW-0521">NADP</keyword>
<evidence type="ECO:0000256" key="5">
    <source>
        <dbReference type="ARBA" id="ARBA00022827"/>
    </source>
</evidence>
<dbReference type="Gene3D" id="1.20.990.10">
    <property type="entry name" value="NADPH-cytochrome p450 Reductase, Chain A, domain 3"/>
    <property type="match status" value="1"/>
</dbReference>
<dbReference type="InterPro" id="IPR001433">
    <property type="entry name" value="OxRdtase_FAD/NAD-bd"/>
</dbReference>
<dbReference type="PRINTS" id="PR00371">
    <property type="entry name" value="FPNCR"/>
</dbReference>
<dbReference type="Pfam" id="PF00258">
    <property type="entry name" value="Flavodoxin_1"/>
    <property type="match status" value="1"/>
</dbReference>
<comment type="cofactor">
    <cofactor evidence="1">
        <name>FMN</name>
        <dbReference type="ChEBI" id="CHEBI:58210"/>
    </cofactor>
</comment>
<dbReference type="Proteomes" id="UP000516480">
    <property type="component" value="Chromosome 8"/>
</dbReference>
<dbReference type="GO" id="GO:0005829">
    <property type="term" value="C:cytosol"/>
    <property type="evidence" value="ECO:0007669"/>
    <property type="project" value="TreeGrafter"/>
</dbReference>
<dbReference type="Pfam" id="PF00175">
    <property type="entry name" value="NAD_binding_1"/>
    <property type="match status" value="1"/>
</dbReference>
<dbReference type="PANTHER" id="PTHR19384:SF17">
    <property type="entry name" value="NADPH--CYTOCHROME P450 REDUCTASE"/>
    <property type="match status" value="1"/>
</dbReference>
<organism evidence="10 15">
    <name type="scientific">Plasmodium berghei</name>
    <dbReference type="NCBI Taxonomy" id="5821"/>
    <lineage>
        <taxon>Eukaryota</taxon>
        <taxon>Sar</taxon>
        <taxon>Alveolata</taxon>
        <taxon>Apicomplexa</taxon>
        <taxon>Aconoidasida</taxon>
        <taxon>Haemosporida</taxon>
        <taxon>Plasmodiidae</taxon>
        <taxon>Plasmodium</taxon>
        <taxon>Plasmodium (Vinckeia)</taxon>
    </lineage>
</organism>
<dbReference type="Gene3D" id="2.40.30.10">
    <property type="entry name" value="Translation factors"/>
    <property type="match status" value="1"/>
</dbReference>
<dbReference type="EC" id="1.6.2.4" evidence="8"/>
<dbReference type="PANTHER" id="PTHR19384">
    <property type="entry name" value="NITRIC OXIDE SYNTHASE-RELATED"/>
    <property type="match status" value="1"/>
</dbReference>
<evidence type="ECO:0000256" key="8">
    <source>
        <dbReference type="ARBA" id="ARBA00023797"/>
    </source>
</evidence>
<dbReference type="InterPro" id="IPR023173">
    <property type="entry name" value="NADPH_Cyt_P450_Rdtase_alpha"/>
</dbReference>
<dbReference type="PRINTS" id="PR00369">
    <property type="entry name" value="FLAVODOXIN"/>
</dbReference>
<dbReference type="EMBL" id="LT608144">
    <property type="protein sequence ID" value="SCM21375.1"/>
    <property type="molecule type" value="Genomic_DNA"/>
</dbReference>
<dbReference type="SUPFAM" id="SSF52343">
    <property type="entry name" value="Ferredoxin reductase-like, C-terminal NADP-linked domain"/>
    <property type="match status" value="1"/>
</dbReference>
<feature type="domain" description="Flavodoxin-like" evidence="9">
    <location>
        <begin position="59"/>
        <end position="202"/>
    </location>
</feature>
<keyword evidence="5" id="KW-0274">FAD</keyword>
<evidence type="ECO:0000259" key="9">
    <source>
        <dbReference type="PROSITE" id="PS50902"/>
    </source>
</evidence>
<dbReference type="VEuPathDB" id="PlasmoDB:PBANKA_0824100"/>
<dbReference type="SUPFAM" id="SSF63380">
    <property type="entry name" value="Riboflavin synthase domain-like"/>
    <property type="match status" value="1"/>
</dbReference>
<evidence type="ECO:0000313" key="18">
    <source>
        <dbReference type="Proteomes" id="UP000220214"/>
    </source>
</evidence>
<dbReference type="InterPro" id="IPR001094">
    <property type="entry name" value="Flavdoxin-like"/>
</dbReference>
<evidence type="ECO:0000313" key="14">
    <source>
        <dbReference type="EMBL" id="SCO61046.1"/>
    </source>
</evidence>
<accession>A0A0Y9W6I9</accession>
<dbReference type="GO" id="GO:0050660">
    <property type="term" value="F:flavin adenine dinucleotide binding"/>
    <property type="evidence" value="ECO:0007669"/>
    <property type="project" value="TreeGrafter"/>
</dbReference>
<dbReference type="GO" id="GO:0010181">
    <property type="term" value="F:FMN binding"/>
    <property type="evidence" value="ECO:0007669"/>
    <property type="project" value="InterPro"/>
</dbReference>
<dbReference type="InterPro" id="IPR003097">
    <property type="entry name" value="CysJ-like_FAD-binding"/>
</dbReference>
<evidence type="ECO:0000313" key="11">
    <source>
        <dbReference type="EMBL" id="SCM21375.1"/>
    </source>
</evidence>
<keyword evidence="3" id="KW-0285">Flavoprotein</keyword>
<keyword evidence="4" id="KW-0288">FMN</keyword>